<keyword evidence="3" id="KW-1003">Cell membrane</keyword>
<dbReference type="EMBL" id="CP080507">
    <property type="protein sequence ID" value="QYM79270.1"/>
    <property type="molecule type" value="Genomic_DNA"/>
</dbReference>
<organism evidence="8 9">
    <name type="scientific">Horticoccus luteus</name>
    <dbReference type="NCBI Taxonomy" id="2862869"/>
    <lineage>
        <taxon>Bacteria</taxon>
        <taxon>Pseudomonadati</taxon>
        <taxon>Verrucomicrobiota</taxon>
        <taxon>Opitutia</taxon>
        <taxon>Opitutales</taxon>
        <taxon>Opitutaceae</taxon>
        <taxon>Horticoccus</taxon>
    </lineage>
</organism>
<accession>A0A8F9XHF4</accession>
<sequence>MSKFIAWSEAHRGLWLDCVRIFLGLGLFARGVMLITHTSTGYYVNLLQQADAIWLLKSGVLHYVMLAHFLGGVLLTIGFFTRLAALVQIPILAGAVFLVHRQDGLFDANQALAFSTLVLFLLVVIAAAGAGKFSLDYATFGPARADDDPEHPSIALPQV</sequence>
<comment type="similarity">
    <text evidence="2">Belongs to the DoxX family.</text>
</comment>
<evidence type="ECO:0000256" key="5">
    <source>
        <dbReference type="ARBA" id="ARBA00022989"/>
    </source>
</evidence>
<reference evidence="8" key="1">
    <citation type="submission" date="2021-08" db="EMBL/GenBank/DDBJ databases">
        <title>Genome of a novel bacterium of the phylum Verrucomicrobia, Oleiharenicola sp. KSB-15.</title>
        <authorList>
            <person name="Chung J.-H."/>
            <person name="Ahn J.-H."/>
            <person name="Yoon Y."/>
            <person name="Kim D.-Y."/>
            <person name="An S.-H."/>
            <person name="Park I."/>
            <person name="Yeon J."/>
        </authorList>
    </citation>
    <scope>NUCLEOTIDE SEQUENCE</scope>
    <source>
        <strain evidence="8">KSB-15</strain>
    </source>
</reference>
<dbReference type="GO" id="GO:0005886">
    <property type="term" value="C:plasma membrane"/>
    <property type="evidence" value="ECO:0007669"/>
    <property type="project" value="UniProtKB-SubCell"/>
</dbReference>
<keyword evidence="4 7" id="KW-0812">Transmembrane</keyword>
<name>A0A8F9XHF4_9BACT</name>
<dbReference type="Proteomes" id="UP000825051">
    <property type="component" value="Chromosome"/>
</dbReference>
<dbReference type="KEGG" id="ole:K0B96_01235"/>
<protein>
    <submittedName>
        <fullName evidence="8">DoxX family protein</fullName>
    </submittedName>
</protein>
<dbReference type="PANTHER" id="PTHR33452:SF1">
    <property type="entry name" value="INNER MEMBRANE PROTEIN YPHA-RELATED"/>
    <property type="match status" value="1"/>
</dbReference>
<dbReference type="AlphaFoldDB" id="A0A8F9XHF4"/>
<feature type="transmembrane region" description="Helical" evidence="7">
    <location>
        <begin position="111"/>
        <end position="130"/>
    </location>
</feature>
<dbReference type="RefSeq" id="WP_220162922.1">
    <property type="nucleotide sequence ID" value="NZ_CP080507.1"/>
</dbReference>
<evidence type="ECO:0000256" key="7">
    <source>
        <dbReference type="SAM" id="Phobius"/>
    </source>
</evidence>
<proteinExistence type="inferred from homology"/>
<evidence type="ECO:0000313" key="9">
    <source>
        <dbReference type="Proteomes" id="UP000825051"/>
    </source>
</evidence>
<evidence type="ECO:0000256" key="1">
    <source>
        <dbReference type="ARBA" id="ARBA00004651"/>
    </source>
</evidence>
<evidence type="ECO:0000256" key="4">
    <source>
        <dbReference type="ARBA" id="ARBA00022692"/>
    </source>
</evidence>
<comment type="subcellular location">
    <subcellularLocation>
        <location evidence="1">Cell membrane</location>
        <topology evidence="1">Multi-pass membrane protein</topology>
    </subcellularLocation>
</comment>
<keyword evidence="5 7" id="KW-1133">Transmembrane helix</keyword>
<feature type="transmembrane region" description="Helical" evidence="7">
    <location>
        <begin position="21"/>
        <end position="46"/>
    </location>
</feature>
<keyword evidence="6 7" id="KW-0472">Membrane</keyword>
<gene>
    <name evidence="8" type="ORF">K0B96_01235</name>
</gene>
<evidence type="ECO:0000256" key="3">
    <source>
        <dbReference type="ARBA" id="ARBA00022475"/>
    </source>
</evidence>
<evidence type="ECO:0000256" key="6">
    <source>
        <dbReference type="ARBA" id="ARBA00023136"/>
    </source>
</evidence>
<feature type="transmembrane region" description="Helical" evidence="7">
    <location>
        <begin position="66"/>
        <end position="99"/>
    </location>
</feature>
<keyword evidence="9" id="KW-1185">Reference proteome</keyword>
<dbReference type="InterPro" id="IPR051907">
    <property type="entry name" value="DoxX-like_oxidoreductase"/>
</dbReference>
<dbReference type="Pfam" id="PF07681">
    <property type="entry name" value="DoxX"/>
    <property type="match status" value="1"/>
</dbReference>
<evidence type="ECO:0000313" key="8">
    <source>
        <dbReference type="EMBL" id="QYM79270.1"/>
    </source>
</evidence>
<evidence type="ECO:0000256" key="2">
    <source>
        <dbReference type="ARBA" id="ARBA00006679"/>
    </source>
</evidence>
<dbReference type="InterPro" id="IPR032808">
    <property type="entry name" value="DoxX"/>
</dbReference>
<dbReference type="PANTHER" id="PTHR33452">
    <property type="entry name" value="OXIDOREDUCTASE CATD-RELATED"/>
    <property type="match status" value="1"/>
</dbReference>